<comment type="caution">
    <text evidence="1">The sequence shown here is derived from an EMBL/GenBank/DDBJ whole genome shotgun (WGS) entry which is preliminary data.</text>
</comment>
<dbReference type="RefSeq" id="WP_177063834.1">
    <property type="nucleotide sequence ID" value="NZ_JACAPS010000107.1"/>
</dbReference>
<proteinExistence type="predicted"/>
<evidence type="ECO:0000313" key="2">
    <source>
        <dbReference type="Proteomes" id="UP000520592"/>
    </source>
</evidence>
<dbReference type="AlphaFoldDB" id="A0A7Y8CNB5"/>
<dbReference type="EMBL" id="JACAQD010000054">
    <property type="protein sequence ID" value="NWC37131.1"/>
    <property type="molecule type" value="Genomic_DNA"/>
</dbReference>
<protein>
    <submittedName>
        <fullName evidence="1">Uncharacterized protein</fullName>
    </submittedName>
</protein>
<dbReference type="Proteomes" id="UP000520592">
    <property type="component" value="Unassembled WGS sequence"/>
</dbReference>
<sequence length="80" mass="8904">MVAKIMKPNLKEMAAIAQKSTLKALEEYRRPEGALENLILGSIIDEHEGVFELYIAGETSKDAKVISCAKVDQWTKSPQK</sequence>
<name>A0A7Y8CNB5_9PSED</name>
<accession>A0A7Y8CNB5</accession>
<reference evidence="1 2" key="1">
    <citation type="submission" date="2020-04" db="EMBL/GenBank/DDBJ databases">
        <title>Molecular characterization of pseudomonads from Agaricus bisporus reveal novel blotch 2 pathogens in Western Europe.</title>
        <authorList>
            <person name="Taparia T."/>
            <person name="Krijger M."/>
            <person name="Haynes E."/>
            <person name="Elpinstone J.G."/>
            <person name="Noble R."/>
            <person name="Van Der Wolf J."/>
        </authorList>
    </citation>
    <scope>NUCLEOTIDE SEQUENCE [LARGE SCALE GENOMIC DNA]</scope>
    <source>
        <strain evidence="1 2">IPO3737</strain>
    </source>
</reference>
<gene>
    <name evidence="1" type="ORF">HX876_32755</name>
</gene>
<organism evidence="1 2">
    <name type="scientific">Pseudomonas gingeri</name>
    <dbReference type="NCBI Taxonomy" id="117681"/>
    <lineage>
        <taxon>Bacteria</taxon>
        <taxon>Pseudomonadati</taxon>
        <taxon>Pseudomonadota</taxon>
        <taxon>Gammaproteobacteria</taxon>
        <taxon>Pseudomonadales</taxon>
        <taxon>Pseudomonadaceae</taxon>
        <taxon>Pseudomonas</taxon>
    </lineage>
</organism>
<evidence type="ECO:0000313" key="1">
    <source>
        <dbReference type="EMBL" id="NWC37131.1"/>
    </source>
</evidence>